<evidence type="ECO:0000313" key="7">
    <source>
        <dbReference type="Proteomes" id="UP001254564"/>
    </source>
</evidence>
<evidence type="ECO:0000256" key="4">
    <source>
        <dbReference type="ARBA" id="ARBA00023136"/>
    </source>
</evidence>
<gene>
    <name evidence="6" type="ORF">QC823_14330</name>
</gene>
<dbReference type="Pfam" id="PF00916">
    <property type="entry name" value="Sulfate_transp"/>
    <property type="match status" value="1"/>
</dbReference>
<organism evidence="6 7">
    <name type="scientific">Vreelandella vilamensis</name>
    <dbReference type="NCBI Taxonomy" id="531309"/>
    <lineage>
        <taxon>Bacteria</taxon>
        <taxon>Pseudomonadati</taxon>
        <taxon>Pseudomonadota</taxon>
        <taxon>Gammaproteobacteria</taxon>
        <taxon>Oceanospirillales</taxon>
        <taxon>Halomonadaceae</taxon>
        <taxon>Vreelandella</taxon>
    </lineage>
</organism>
<name>A0ABU1H778_9GAMM</name>
<accession>A0ABU1H778</accession>
<evidence type="ECO:0000313" key="6">
    <source>
        <dbReference type="EMBL" id="MDR5900153.1"/>
    </source>
</evidence>
<dbReference type="Proteomes" id="UP001254564">
    <property type="component" value="Unassembled WGS sequence"/>
</dbReference>
<dbReference type="EMBL" id="JARWAN010000029">
    <property type="protein sequence ID" value="MDR5900153.1"/>
    <property type="molecule type" value="Genomic_DNA"/>
</dbReference>
<dbReference type="RefSeq" id="WP_309657031.1">
    <property type="nucleotide sequence ID" value="NZ_JARWAN010000029.1"/>
</dbReference>
<evidence type="ECO:0000256" key="2">
    <source>
        <dbReference type="ARBA" id="ARBA00022692"/>
    </source>
</evidence>
<reference evidence="6 7" key="1">
    <citation type="submission" date="2023-04" db="EMBL/GenBank/DDBJ databases">
        <title>A long-awaited taxogenomic arrangement of the family Halomonadaceae.</title>
        <authorList>
            <person name="De La Haba R."/>
            <person name="Chuvochina M."/>
            <person name="Wittouck S."/>
            <person name="Arahal D.R."/>
            <person name="Sanchez-Porro C."/>
            <person name="Hugenholtz P."/>
            <person name="Ventosa A."/>
        </authorList>
    </citation>
    <scope>NUCLEOTIDE SEQUENCE [LARGE SCALE GENOMIC DNA]</scope>
    <source>
        <strain evidence="6 7">DSM 21020</strain>
    </source>
</reference>
<keyword evidence="3" id="KW-1133">Transmembrane helix</keyword>
<comment type="subcellular location">
    <subcellularLocation>
        <location evidence="1">Membrane</location>
        <topology evidence="1">Multi-pass membrane protein</topology>
    </subcellularLocation>
</comment>
<feature type="domain" description="SLC26A/SulP transporter" evidence="5">
    <location>
        <begin position="36"/>
        <end position="84"/>
    </location>
</feature>
<sequence>MWIYEQSEPSSFLFHYHSSIALTYNVNSSPLSSQCLTKTKHDPNAELIGQGLGNILAPLFGGITATAATTNIRSGARSPISAVIPPHSSRQW</sequence>
<evidence type="ECO:0000259" key="5">
    <source>
        <dbReference type="Pfam" id="PF00916"/>
    </source>
</evidence>
<proteinExistence type="predicted"/>
<dbReference type="InterPro" id="IPR011547">
    <property type="entry name" value="SLC26A/SulP_dom"/>
</dbReference>
<keyword evidence="4" id="KW-0472">Membrane</keyword>
<protein>
    <submittedName>
        <fullName evidence="6">SulP family inorganic anion transporter</fullName>
    </submittedName>
</protein>
<keyword evidence="7" id="KW-1185">Reference proteome</keyword>
<evidence type="ECO:0000256" key="1">
    <source>
        <dbReference type="ARBA" id="ARBA00004141"/>
    </source>
</evidence>
<evidence type="ECO:0000256" key="3">
    <source>
        <dbReference type="ARBA" id="ARBA00022989"/>
    </source>
</evidence>
<keyword evidence="2" id="KW-0812">Transmembrane</keyword>
<comment type="caution">
    <text evidence="6">The sequence shown here is derived from an EMBL/GenBank/DDBJ whole genome shotgun (WGS) entry which is preliminary data.</text>
</comment>